<dbReference type="EMBL" id="JARIHO010000024">
    <property type="protein sequence ID" value="KAJ7342947.1"/>
    <property type="molecule type" value="Genomic_DNA"/>
</dbReference>
<evidence type="ECO:0000259" key="1">
    <source>
        <dbReference type="Pfam" id="PF26138"/>
    </source>
</evidence>
<keyword evidence="3" id="KW-1185">Reference proteome</keyword>
<protein>
    <recommendedName>
        <fullName evidence="1">DUF8040 domain-containing protein</fullName>
    </recommendedName>
</protein>
<feature type="non-terminal residue" evidence="2">
    <location>
        <position position="1"/>
    </location>
</feature>
<dbReference type="Proteomes" id="UP001218218">
    <property type="component" value="Unassembled WGS sequence"/>
</dbReference>
<name>A0AAD6ZWG1_9AGAR</name>
<dbReference type="AlphaFoldDB" id="A0AAD6ZWG1"/>
<comment type="caution">
    <text evidence="2">The sequence shown here is derived from an EMBL/GenBank/DDBJ whole genome shotgun (WGS) entry which is preliminary data.</text>
</comment>
<gene>
    <name evidence="2" type="ORF">DFH08DRAFT_617242</name>
</gene>
<reference evidence="2" key="1">
    <citation type="submission" date="2023-03" db="EMBL/GenBank/DDBJ databases">
        <title>Massive genome expansion in bonnet fungi (Mycena s.s.) driven by repeated elements and novel gene families across ecological guilds.</title>
        <authorList>
            <consortium name="Lawrence Berkeley National Laboratory"/>
            <person name="Harder C.B."/>
            <person name="Miyauchi S."/>
            <person name="Viragh M."/>
            <person name="Kuo A."/>
            <person name="Thoen E."/>
            <person name="Andreopoulos B."/>
            <person name="Lu D."/>
            <person name="Skrede I."/>
            <person name="Drula E."/>
            <person name="Henrissat B."/>
            <person name="Morin E."/>
            <person name="Kohler A."/>
            <person name="Barry K."/>
            <person name="LaButti K."/>
            <person name="Morin E."/>
            <person name="Salamov A."/>
            <person name="Lipzen A."/>
            <person name="Mereny Z."/>
            <person name="Hegedus B."/>
            <person name="Baldrian P."/>
            <person name="Stursova M."/>
            <person name="Weitz H."/>
            <person name="Taylor A."/>
            <person name="Grigoriev I.V."/>
            <person name="Nagy L.G."/>
            <person name="Martin F."/>
            <person name="Kauserud H."/>
        </authorList>
    </citation>
    <scope>NUCLEOTIDE SEQUENCE</scope>
    <source>
        <strain evidence="2">CBHHK002</strain>
    </source>
</reference>
<dbReference type="Pfam" id="PF26138">
    <property type="entry name" value="DUF8040"/>
    <property type="match status" value="1"/>
</dbReference>
<feature type="domain" description="DUF8040" evidence="1">
    <location>
        <begin position="6"/>
        <end position="66"/>
    </location>
</feature>
<organism evidence="2 3">
    <name type="scientific">Mycena albidolilacea</name>
    <dbReference type="NCBI Taxonomy" id="1033008"/>
    <lineage>
        <taxon>Eukaryota</taxon>
        <taxon>Fungi</taxon>
        <taxon>Dikarya</taxon>
        <taxon>Basidiomycota</taxon>
        <taxon>Agaricomycotina</taxon>
        <taxon>Agaricomycetes</taxon>
        <taxon>Agaricomycetidae</taxon>
        <taxon>Agaricales</taxon>
        <taxon>Marasmiineae</taxon>
        <taxon>Mycenaceae</taxon>
        <taxon>Mycena</taxon>
    </lineage>
</organism>
<evidence type="ECO:0000313" key="3">
    <source>
        <dbReference type="Proteomes" id="UP001218218"/>
    </source>
</evidence>
<evidence type="ECO:0000313" key="2">
    <source>
        <dbReference type="EMBL" id="KAJ7342947.1"/>
    </source>
</evidence>
<dbReference type="InterPro" id="IPR058353">
    <property type="entry name" value="DUF8040"/>
</dbReference>
<sequence length="66" mass="7658">AQPYHTSKLTGQQWVEELMHGHPERIHNELGVHLHVFVMLLIELQGLGYSNSKFVSLEEQLAIFLY</sequence>
<proteinExistence type="predicted"/>
<feature type="non-terminal residue" evidence="2">
    <location>
        <position position="66"/>
    </location>
</feature>
<accession>A0AAD6ZWG1</accession>